<dbReference type="Gene3D" id="3.40.50.1390">
    <property type="entry name" value="Resolvase, N-terminal catalytic domain"/>
    <property type="match status" value="1"/>
</dbReference>
<dbReference type="GO" id="GO:0003677">
    <property type="term" value="F:DNA binding"/>
    <property type="evidence" value="ECO:0007669"/>
    <property type="project" value="InterPro"/>
</dbReference>
<keyword evidence="3" id="KW-1185">Reference proteome</keyword>
<comment type="caution">
    <text evidence="2">The sequence shown here is derived from an EMBL/GenBank/DDBJ whole genome shotgun (WGS) entry which is preliminary data.</text>
</comment>
<reference evidence="2 3" key="1">
    <citation type="submission" date="2018-07" db="EMBL/GenBank/DDBJ databases">
        <title>Genome sequence of Azospirillum sp. ATCC 49961.</title>
        <authorList>
            <person name="Sant'Anna F.H."/>
            <person name="Baldani J.I."/>
            <person name="Zilli J.E."/>
            <person name="Reis V.M."/>
            <person name="Hartmann A."/>
            <person name="Cruz L."/>
            <person name="de Souza E.M."/>
            <person name="de Oliveira Pedrosa F."/>
            <person name="Passaglia L.M.P."/>
        </authorList>
    </citation>
    <scope>NUCLEOTIDE SEQUENCE [LARGE SCALE GENOMIC DNA]</scope>
    <source>
        <strain evidence="2 3">ATCC 49961</strain>
    </source>
</reference>
<dbReference type="CDD" id="cd03768">
    <property type="entry name" value="SR_ResInv"/>
    <property type="match status" value="1"/>
</dbReference>
<proteinExistence type="predicted"/>
<dbReference type="InterPro" id="IPR036162">
    <property type="entry name" value="Resolvase-like_N_sf"/>
</dbReference>
<dbReference type="OrthoDB" id="2290206at2"/>
<feature type="domain" description="Resolvase/invertase-type recombinase catalytic" evidence="1">
    <location>
        <begin position="2"/>
        <end position="147"/>
    </location>
</feature>
<organism evidence="2 3">
    <name type="scientific">Roseomonas genomospecies 6</name>
    <dbReference type="NCBI Taxonomy" id="214106"/>
    <lineage>
        <taxon>Bacteria</taxon>
        <taxon>Pseudomonadati</taxon>
        <taxon>Pseudomonadota</taxon>
        <taxon>Alphaproteobacteria</taxon>
        <taxon>Acetobacterales</taxon>
        <taxon>Roseomonadaceae</taxon>
        <taxon>Roseomonas</taxon>
    </lineage>
</organism>
<evidence type="ECO:0000313" key="2">
    <source>
        <dbReference type="EMBL" id="KAA0676359.1"/>
    </source>
</evidence>
<dbReference type="AlphaFoldDB" id="A0A9W7NE00"/>
<dbReference type="PANTHER" id="PTHR30461:SF23">
    <property type="entry name" value="DNA RECOMBINASE-RELATED"/>
    <property type="match status" value="1"/>
</dbReference>
<dbReference type="Proteomes" id="UP000480854">
    <property type="component" value="Unassembled WGS sequence"/>
</dbReference>
<dbReference type="InterPro" id="IPR006119">
    <property type="entry name" value="Resolv_N"/>
</dbReference>
<evidence type="ECO:0000259" key="1">
    <source>
        <dbReference type="PROSITE" id="PS51736"/>
    </source>
</evidence>
<dbReference type="EMBL" id="QOKW01000036">
    <property type="protein sequence ID" value="KAA0676359.1"/>
    <property type="molecule type" value="Genomic_DNA"/>
</dbReference>
<protein>
    <submittedName>
        <fullName evidence="2">Resolvase</fullName>
    </submittedName>
</protein>
<sequence>MRVAIYARVSTDRNQTVENQLRDLTQVAQHLGWTIVEVFRDEGISGAKGRDQRPGFDRLLKGVARREFDLIAAWSVDRLGRSLQDLVAFLGEINARGVGLYLHQQGLDTTTPAGRAMFQMLGIFSEFERAMIQDRIRAGLNRARAEGRRLGRPKTSDAIIARIRRELDAGHGIHKTAKLVGCGVGTVQKVKKEIAATPLA</sequence>
<evidence type="ECO:0000313" key="3">
    <source>
        <dbReference type="Proteomes" id="UP000480854"/>
    </source>
</evidence>
<name>A0A9W7NE00_9PROT</name>
<dbReference type="Pfam" id="PF00239">
    <property type="entry name" value="Resolvase"/>
    <property type="match status" value="1"/>
</dbReference>
<dbReference type="RefSeq" id="WP_149472024.1">
    <property type="nucleotide sequence ID" value="NZ_QOKW01000036.1"/>
</dbReference>
<accession>A0A9W7NE00</accession>
<dbReference type="SUPFAM" id="SSF53041">
    <property type="entry name" value="Resolvase-like"/>
    <property type="match status" value="1"/>
</dbReference>
<dbReference type="GO" id="GO:0000150">
    <property type="term" value="F:DNA strand exchange activity"/>
    <property type="evidence" value="ECO:0007669"/>
    <property type="project" value="InterPro"/>
</dbReference>
<gene>
    <name evidence="2" type="ORF">DS843_27465</name>
</gene>
<dbReference type="PROSITE" id="PS51736">
    <property type="entry name" value="RECOMBINASES_3"/>
    <property type="match status" value="1"/>
</dbReference>
<dbReference type="SMART" id="SM00857">
    <property type="entry name" value="Resolvase"/>
    <property type="match status" value="1"/>
</dbReference>
<dbReference type="PANTHER" id="PTHR30461">
    <property type="entry name" value="DNA-INVERTASE FROM LAMBDOID PROPHAGE"/>
    <property type="match status" value="1"/>
</dbReference>
<dbReference type="InterPro" id="IPR050639">
    <property type="entry name" value="SSR_resolvase"/>
</dbReference>